<name>A0ABR2IHW0_9PEZI</name>
<sequence>MTGHAGGYRDYRDHSPDYTYAGGASMPPPPSDHAYDRRPSPRQLPPQYPPSSATGAWGASPRDADREPPYSPTSLHVPRSARSPRPRSLPPPMGWRSSWSRDGDDEESYYYKDGRDNRRDPREGGGSRQRDRSRSHSRHHSGDRDHKREEESSSPLEKARNLLKDTFTDSTTGLGVGVVGALLGGLAAREAAEATSHHGRHHSQDSNEEQAAAQRNQALATIVGAAVGALGANAVEKRLELGRDRDRIEQEKRDRRYPRRGSRGGDGDDRASLAYMDLKRRGGGGGGDYEVIEKREVIGRPRSGDDYYDRRYGGGGGDSREMVLARPRSKDGFDRQSGASGWDWVDDAAAMESQVSKRESMRGSGRGAVEREIDPEAKSWRNVEDWVYSDGGARAAELEKENFYRERERRRRSEEERYRY</sequence>
<reference evidence="2 3" key="1">
    <citation type="journal article" date="2024" name="IMA Fungus">
        <title>Apiospora arundinis, a panoply of carbohydrate-active enzymes and secondary metabolites.</title>
        <authorList>
            <person name="Sorensen T."/>
            <person name="Petersen C."/>
            <person name="Muurmann A.T."/>
            <person name="Christiansen J.V."/>
            <person name="Brundto M.L."/>
            <person name="Overgaard C.K."/>
            <person name="Boysen A.T."/>
            <person name="Wollenberg R.D."/>
            <person name="Larsen T.O."/>
            <person name="Sorensen J.L."/>
            <person name="Nielsen K.L."/>
            <person name="Sondergaard T.E."/>
        </authorList>
    </citation>
    <scope>NUCLEOTIDE SEQUENCE [LARGE SCALE GENOMIC DNA]</scope>
    <source>
        <strain evidence="2 3">AAU 773</strain>
    </source>
</reference>
<evidence type="ECO:0000313" key="2">
    <source>
        <dbReference type="EMBL" id="KAK8862658.1"/>
    </source>
</evidence>
<evidence type="ECO:0008006" key="4">
    <source>
        <dbReference type="Google" id="ProtNLM"/>
    </source>
</evidence>
<feature type="region of interest" description="Disordered" evidence="1">
    <location>
        <begin position="246"/>
        <end position="279"/>
    </location>
</feature>
<feature type="region of interest" description="Disordered" evidence="1">
    <location>
        <begin position="1"/>
        <end position="175"/>
    </location>
</feature>
<feature type="region of interest" description="Disordered" evidence="1">
    <location>
        <begin position="190"/>
        <end position="215"/>
    </location>
</feature>
<feature type="compositionally biased region" description="Basic and acidic residues" evidence="1">
    <location>
        <begin position="7"/>
        <end position="16"/>
    </location>
</feature>
<comment type="caution">
    <text evidence="2">The sequence shown here is derived from an EMBL/GenBank/DDBJ whole genome shotgun (WGS) entry which is preliminary data.</text>
</comment>
<dbReference type="EMBL" id="JAPCWZ010000005">
    <property type="protein sequence ID" value="KAK8862658.1"/>
    <property type="molecule type" value="Genomic_DNA"/>
</dbReference>
<evidence type="ECO:0000313" key="3">
    <source>
        <dbReference type="Proteomes" id="UP001390339"/>
    </source>
</evidence>
<accession>A0ABR2IHW0</accession>
<feature type="compositionally biased region" description="Basic and acidic residues" evidence="1">
    <location>
        <begin position="109"/>
        <end position="167"/>
    </location>
</feature>
<feature type="region of interest" description="Disordered" evidence="1">
    <location>
        <begin position="303"/>
        <end position="322"/>
    </location>
</feature>
<organism evidence="2 3">
    <name type="scientific">Apiospora arundinis</name>
    <dbReference type="NCBI Taxonomy" id="335852"/>
    <lineage>
        <taxon>Eukaryota</taxon>
        <taxon>Fungi</taxon>
        <taxon>Dikarya</taxon>
        <taxon>Ascomycota</taxon>
        <taxon>Pezizomycotina</taxon>
        <taxon>Sordariomycetes</taxon>
        <taxon>Xylariomycetidae</taxon>
        <taxon>Amphisphaeriales</taxon>
        <taxon>Apiosporaceae</taxon>
        <taxon>Apiospora</taxon>
    </lineage>
</organism>
<evidence type="ECO:0000256" key="1">
    <source>
        <dbReference type="SAM" id="MobiDB-lite"/>
    </source>
</evidence>
<protein>
    <recommendedName>
        <fullName evidence="4">Glycine zipper 2TM domain-containing protein</fullName>
    </recommendedName>
</protein>
<gene>
    <name evidence="2" type="ORF">PGQ11_008893</name>
</gene>
<keyword evidence="3" id="KW-1185">Reference proteome</keyword>
<dbReference type="Proteomes" id="UP001390339">
    <property type="component" value="Unassembled WGS sequence"/>
</dbReference>
<proteinExistence type="predicted"/>